<accession>A0A8E2JTX9</accession>
<evidence type="ECO:0000313" key="3">
    <source>
        <dbReference type="Proteomes" id="UP000250140"/>
    </source>
</evidence>
<proteinExistence type="predicted"/>
<dbReference type="EMBL" id="KV749463">
    <property type="protein sequence ID" value="OCL09363.1"/>
    <property type="molecule type" value="Genomic_DNA"/>
</dbReference>
<evidence type="ECO:0000256" key="1">
    <source>
        <dbReference type="SAM" id="MobiDB-lite"/>
    </source>
</evidence>
<name>A0A8E2JTX9_9PEZI</name>
<sequence length="54" mass="5973">MEKRTGLKLQVAGKQMLEIMAGILKTPKIKGRKDNEARPPATEAQTNNPQLTAR</sequence>
<feature type="region of interest" description="Disordered" evidence="1">
    <location>
        <begin position="28"/>
        <end position="54"/>
    </location>
</feature>
<reference evidence="2 3" key="1">
    <citation type="journal article" date="2016" name="Nat. Commun.">
        <title>Ectomycorrhizal ecology is imprinted in the genome of the dominant symbiotic fungus Cenococcum geophilum.</title>
        <authorList>
            <consortium name="DOE Joint Genome Institute"/>
            <person name="Peter M."/>
            <person name="Kohler A."/>
            <person name="Ohm R.A."/>
            <person name="Kuo A."/>
            <person name="Krutzmann J."/>
            <person name="Morin E."/>
            <person name="Arend M."/>
            <person name="Barry K.W."/>
            <person name="Binder M."/>
            <person name="Choi C."/>
            <person name="Clum A."/>
            <person name="Copeland A."/>
            <person name="Grisel N."/>
            <person name="Haridas S."/>
            <person name="Kipfer T."/>
            <person name="LaButti K."/>
            <person name="Lindquist E."/>
            <person name="Lipzen A."/>
            <person name="Maire R."/>
            <person name="Meier B."/>
            <person name="Mihaltcheva S."/>
            <person name="Molinier V."/>
            <person name="Murat C."/>
            <person name="Poggeler S."/>
            <person name="Quandt C.A."/>
            <person name="Sperisen C."/>
            <person name="Tritt A."/>
            <person name="Tisserant E."/>
            <person name="Crous P.W."/>
            <person name="Henrissat B."/>
            <person name="Nehls U."/>
            <person name="Egli S."/>
            <person name="Spatafora J.W."/>
            <person name="Grigoriev I.V."/>
            <person name="Martin F.M."/>
        </authorList>
    </citation>
    <scope>NUCLEOTIDE SEQUENCE [LARGE SCALE GENOMIC DNA]</scope>
    <source>
        <strain evidence="2 3">CBS 207.34</strain>
    </source>
</reference>
<feature type="compositionally biased region" description="Polar residues" evidence="1">
    <location>
        <begin position="43"/>
        <end position="54"/>
    </location>
</feature>
<protein>
    <submittedName>
        <fullName evidence="2">Uncharacterized protein</fullName>
    </submittedName>
</protein>
<organism evidence="2 3">
    <name type="scientific">Glonium stellatum</name>
    <dbReference type="NCBI Taxonomy" id="574774"/>
    <lineage>
        <taxon>Eukaryota</taxon>
        <taxon>Fungi</taxon>
        <taxon>Dikarya</taxon>
        <taxon>Ascomycota</taxon>
        <taxon>Pezizomycotina</taxon>
        <taxon>Dothideomycetes</taxon>
        <taxon>Pleosporomycetidae</taxon>
        <taxon>Gloniales</taxon>
        <taxon>Gloniaceae</taxon>
        <taxon>Glonium</taxon>
    </lineage>
</organism>
<evidence type="ECO:0000313" key="2">
    <source>
        <dbReference type="EMBL" id="OCL09363.1"/>
    </source>
</evidence>
<dbReference type="Proteomes" id="UP000250140">
    <property type="component" value="Unassembled WGS sequence"/>
</dbReference>
<gene>
    <name evidence="2" type="ORF">AOQ84DRAFT_23294</name>
</gene>
<keyword evidence="3" id="KW-1185">Reference proteome</keyword>
<dbReference type="AlphaFoldDB" id="A0A8E2JTX9"/>